<dbReference type="RefSeq" id="WP_286265768.1">
    <property type="nucleotide sequence ID" value="NZ_AP028056.1"/>
</dbReference>
<dbReference type="Pfam" id="PF11248">
    <property type="entry name" value="DUF3046"/>
    <property type="match status" value="1"/>
</dbReference>
<protein>
    <recommendedName>
        <fullName evidence="3">DUF3046 domain-containing protein</fullName>
    </recommendedName>
</protein>
<name>A0AAN0MIN7_9ACTN</name>
<keyword evidence="2" id="KW-1185">Reference proteome</keyword>
<reference evidence="1" key="1">
    <citation type="journal article" date="2024" name="Int. J. Syst. Evol. Microbiol.">
        <title>Brooklawnia propionicigenes sp. nov., a facultatively anaerobic, propionate-producing bacterium isolated from a methanogenic reactor treating waste from cattle farms.</title>
        <authorList>
            <person name="Akita Y."/>
            <person name="Ueki A."/>
            <person name="Tonouchi A."/>
            <person name="Sugawara Y."/>
            <person name="Honma S."/>
            <person name="Kaku N."/>
            <person name="Ueki K."/>
        </authorList>
    </citation>
    <scope>NUCLEOTIDE SEQUENCE</scope>
    <source>
        <strain evidence="1">SH051</strain>
    </source>
</reference>
<evidence type="ECO:0008006" key="3">
    <source>
        <dbReference type="Google" id="ProtNLM"/>
    </source>
</evidence>
<evidence type="ECO:0000313" key="2">
    <source>
        <dbReference type="Proteomes" id="UP001431656"/>
    </source>
</evidence>
<dbReference type="InterPro" id="IPR021408">
    <property type="entry name" value="DUF3046"/>
</dbReference>
<organism evidence="1 2">
    <name type="scientific">Brooklawnia propionicigenes</name>
    <dbReference type="NCBI Taxonomy" id="3041175"/>
    <lineage>
        <taxon>Bacteria</taxon>
        <taxon>Bacillati</taxon>
        <taxon>Actinomycetota</taxon>
        <taxon>Actinomycetes</taxon>
        <taxon>Propionibacteriales</taxon>
        <taxon>Propionibacteriaceae</taxon>
        <taxon>Brooklawnia</taxon>
    </lineage>
</organism>
<dbReference type="KEGG" id="broo:brsh051_26220"/>
<dbReference type="Proteomes" id="UP001431656">
    <property type="component" value="Chromosome"/>
</dbReference>
<sequence>MREAELWQRLVAQLGSGYARVWAEQVVLADLGGRTVSEALAAGVPCKTIWRAAWAHLELPAHDR</sequence>
<gene>
    <name evidence="1" type="ORF">brsh051_26220</name>
</gene>
<dbReference type="EMBL" id="AP028056">
    <property type="protein sequence ID" value="BEH03341.1"/>
    <property type="molecule type" value="Genomic_DNA"/>
</dbReference>
<accession>A0AAN0MIN7</accession>
<dbReference type="AlphaFoldDB" id="A0AAN0MIN7"/>
<proteinExistence type="predicted"/>
<evidence type="ECO:0000313" key="1">
    <source>
        <dbReference type="EMBL" id="BEH03341.1"/>
    </source>
</evidence>